<sequence>MMFSSCEMALVVMRQMLIFWLLSLLLQFTSPQTHLVWYLFALCQRIIEVKEPANLFRLAASVLLMAIIMNQ</sequence>
<dbReference type="Proteomes" id="UP000272662">
    <property type="component" value="Unassembled WGS sequence"/>
</dbReference>
<gene>
    <name evidence="1" type="ORF">DU321_23515</name>
</gene>
<evidence type="ECO:0000313" key="1">
    <source>
        <dbReference type="EMBL" id="RRL40233.1"/>
    </source>
</evidence>
<dbReference type="EMBL" id="RRVG01000043">
    <property type="protein sequence ID" value="RRL40233.1"/>
    <property type="molecule type" value="Genomic_DNA"/>
</dbReference>
<evidence type="ECO:0000313" key="2">
    <source>
        <dbReference type="Proteomes" id="UP000272662"/>
    </source>
</evidence>
<organism evidence="1 2">
    <name type="scientific">Escherichia coli</name>
    <dbReference type="NCBI Taxonomy" id="562"/>
    <lineage>
        <taxon>Bacteria</taxon>
        <taxon>Pseudomonadati</taxon>
        <taxon>Pseudomonadota</taxon>
        <taxon>Gammaproteobacteria</taxon>
        <taxon>Enterobacterales</taxon>
        <taxon>Enterobacteriaceae</taxon>
        <taxon>Escherichia</taxon>
    </lineage>
</organism>
<protein>
    <submittedName>
        <fullName evidence="1">Uncharacterized protein</fullName>
    </submittedName>
</protein>
<reference evidence="1 2" key="1">
    <citation type="submission" date="2018-11" db="EMBL/GenBank/DDBJ databases">
        <title>E. coli isolates of the female bladder.</title>
        <authorList>
            <person name="Garretto A."/>
            <person name="Miller-Ensminger T."/>
            <person name="Wolfe A.J."/>
            <person name="Putonti C."/>
        </authorList>
    </citation>
    <scope>NUCLEOTIDE SEQUENCE [LARGE SCALE GENOMIC DNA]</scope>
    <source>
        <strain evidence="1 2">UMB1727</strain>
    </source>
</reference>
<comment type="caution">
    <text evidence="1">The sequence shown here is derived from an EMBL/GenBank/DDBJ whole genome shotgun (WGS) entry which is preliminary data.</text>
</comment>
<accession>A0A3K2MUC6</accession>
<dbReference type="AlphaFoldDB" id="A0A3K2MUC6"/>
<name>A0A3K2MUC6_ECOLX</name>
<dbReference type="RefSeq" id="WP_000971595.1">
    <property type="nucleotide sequence ID" value="NZ_AP022173.1"/>
</dbReference>
<proteinExistence type="predicted"/>